<dbReference type="AlphaFoldDB" id="A0A1B8Y4V8"/>
<dbReference type="EMBL" id="KV460445">
    <property type="protein sequence ID" value="OCA17970.1"/>
    <property type="molecule type" value="Genomic_DNA"/>
</dbReference>
<evidence type="ECO:0000313" key="1">
    <source>
        <dbReference type="EMBL" id="OCA17970.1"/>
    </source>
</evidence>
<reference evidence="1" key="3">
    <citation type="submission" date="2016-05" db="EMBL/GenBank/DDBJ databases">
        <title>WGS assembly of Xenopus tropicalis.</title>
        <authorList>
            <person name="Sessions A."/>
            <person name="Jenkins J."/>
            <person name="Mitros T."/>
            <person name="Lyons J.T."/>
            <person name="Dichmann D.S."/>
            <person name="Robert J."/>
            <person name="Harland R.M."/>
            <person name="Rokhsar D.S."/>
        </authorList>
    </citation>
    <scope>NUCLEOTIDE SEQUENCE</scope>
    <source>
        <strain evidence="1">Nigerian</strain>
    </source>
</reference>
<organism evidence="1">
    <name type="scientific">Xenopus tropicalis</name>
    <name type="common">Western clawed frog</name>
    <name type="synonym">Silurana tropicalis</name>
    <dbReference type="NCBI Taxonomy" id="8364"/>
    <lineage>
        <taxon>Eukaryota</taxon>
        <taxon>Metazoa</taxon>
        <taxon>Chordata</taxon>
        <taxon>Craniata</taxon>
        <taxon>Vertebrata</taxon>
        <taxon>Euteleostomi</taxon>
        <taxon>Amphibia</taxon>
        <taxon>Batrachia</taxon>
        <taxon>Anura</taxon>
        <taxon>Pipoidea</taxon>
        <taxon>Pipidae</taxon>
        <taxon>Xenopodinae</taxon>
        <taxon>Xenopus</taxon>
        <taxon>Silurana</taxon>
    </lineage>
</organism>
<protein>
    <submittedName>
        <fullName evidence="1">Uncharacterized protein</fullName>
    </submittedName>
</protein>
<proteinExistence type="predicted"/>
<name>A0A1B8Y4V8_XENTR</name>
<reference evidence="1" key="1">
    <citation type="submission" date="2009-11" db="EMBL/GenBank/DDBJ databases">
        <authorList>
            <consortium name="US DOE Joint Genome Institute (JGI-PGF)"/>
            <person name="Ottilar R."/>
            <person name="Schmutz J."/>
            <person name="Salamov A."/>
            <person name="Cheng J.F."/>
            <person name="Lucas S."/>
            <person name="Pitluck S."/>
            <person name="Gundlach H."/>
            <person name="Guo Y."/>
            <person name="Haberer G."/>
            <person name="Nasrallah J."/>
            <person name="Mayer K.F.X."/>
            <person name="van de Peer Y."/>
            <person name="Weigel D."/>
            <person name="Grigoriev I.V."/>
        </authorList>
    </citation>
    <scope>NUCLEOTIDE SEQUENCE</scope>
    <source>
        <strain evidence="1">Nigerian</strain>
    </source>
</reference>
<gene>
    <name evidence="1" type="ORF">XENTR_v90026290mg</name>
</gene>
<sequence>MPFPILGGWLLAPSQSGAVRPNHSLTHRIKHKYRTNIKDNEREEIRARPELKYTPRCPVAPRAPPHRAQTCRQYKGTNHLTGMGGVSGGGVTRTKQTIIKVTLIL</sequence>
<accession>A0A1B8Y4V8</accession>
<reference evidence="1" key="2">
    <citation type="journal article" date="2010" name="Science">
        <title>The genome of the Western clawed frog Xenopus tropicalis.</title>
        <authorList>
            <person name="Hellsten U."/>
            <person name="Harland R.M."/>
            <person name="Gilchrist M.J."/>
            <person name="Hendrix D."/>
            <person name="Jurka J."/>
            <person name="Kapitonov V."/>
            <person name="Ovcharenko I."/>
            <person name="Putnam N.H."/>
            <person name="Shu S."/>
            <person name="Taher L."/>
            <person name="Blitz I.L."/>
            <person name="Blumberg B."/>
            <person name="Dichmann D.S."/>
            <person name="Dubchak I."/>
            <person name="Amaya E."/>
            <person name="Detter J.C."/>
            <person name="Fletcher R."/>
            <person name="Gerhard D.S."/>
            <person name="Goodstein D."/>
            <person name="Graves T."/>
            <person name="Grigoriev I.V."/>
            <person name="Grimwood J."/>
            <person name="Kawashima T."/>
            <person name="Lindquist E."/>
            <person name="Lucas S.M."/>
            <person name="Mead P.E."/>
            <person name="Mitros T."/>
            <person name="Ogino H."/>
            <person name="Ohta Y."/>
            <person name="Poliakov A.V."/>
            <person name="Pollet N."/>
            <person name="Robert J."/>
            <person name="Salamov A."/>
            <person name="Sater A.K."/>
            <person name="Schmutz J."/>
            <person name="Terry A."/>
            <person name="Vize P.D."/>
            <person name="Warren W.C."/>
            <person name="Wells D."/>
            <person name="Wills A."/>
            <person name="Wilson R.K."/>
            <person name="Zimmerman L.B."/>
            <person name="Zorn A.M."/>
            <person name="Grainger R."/>
            <person name="Grammer T."/>
            <person name="Khokha M.K."/>
            <person name="Richardson P.M."/>
            <person name="Rokhsar D.S."/>
        </authorList>
    </citation>
    <scope>NUCLEOTIDE SEQUENCE [LARGE SCALE GENOMIC DNA]</scope>
    <source>
        <strain evidence="1">Nigerian</strain>
    </source>
</reference>